<sequence>MNNDIAIRQAAGWIREADALLITAGAGMGVDSGLPDFRGTDGFWRAYPALRHHGFSFEDIANPTGFENTPRLSWGFYGHRLALYRTTVPHAGFDILLRWASTMKHGAFVFTSNVDGQFQKAGFDAGRVMECHGTIHRLQCIDACTDETWPADDFTPVVDEANCLLDNAMPRCPRCGALARPNILMFGDWKWVARCTDRQQRQLARWLESVERLVVVELGAGRAISTVRHFSERHGPHVVRINPREHAISPAIGVGISLGAVRALEQLERVLATTMDGR</sequence>
<keyword evidence="3" id="KW-0520">NAD</keyword>
<protein>
    <recommendedName>
        <fullName evidence="1">protein acetyllysine N-acetyltransferase</fullName>
        <ecNumber evidence="1">2.3.1.286</ecNumber>
    </recommendedName>
</protein>
<dbReference type="InterPro" id="IPR029035">
    <property type="entry name" value="DHS-like_NAD/FAD-binding_dom"/>
</dbReference>
<accession>A0A3N6MQ93</accession>
<organism evidence="6 7">
    <name type="scientific">Paraburkholderia dinghuensis</name>
    <dbReference type="NCBI Taxonomy" id="2305225"/>
    <lineage>
        <taxon>Bacteria</taxon>
        <taxon>Pseudomonadati</taxon>
        <taxon>Pseudomonadota</taxon>
        <taxon>Betaproteobacteria</taxon>
        <taxon>Burkholderiales</taxon>
        <taxon>Burkholderiaceae</taxon>
        <taxon>Paraburkholderia</taxon>
    </lineage>
</organism>
<comment type="caution">
    <text evidence="4">Lacks conserved residue(s) required for the propagation of feature annotation.</text>
</comment>
<dbReference type="Gene3D" id="3.30.1600.10">
    <property type="entry name" value="SIR2/SIRT2 'Small Domain"/>
    <property type="match status" value="1"/>
</dbReference>
<evidence type="ECO:0000259" key="5">
    <source>
        <dbReference type="PROSITE" id="PS50305"/>
    </source>
</evidence>
<keyword evidence="2" id="KW-0808">Transferase</keyword>
<dbReference type="GO" id="GO:0070403">
    <property type="term" value="F:NAD+ binding"/>
    <property type="evidence" value="ECO:0007669"/>
    <property type="project" value="InterPro"/>
</dbReference>
<comment type="caution">
    <text evidence="6">The sequence shown here is derived from an EMBL/GenBank/DDBJ whole genome shotgun (WGS) entry which is preliminary data.</text>
</comment>
<dbReference type="InterPro" id="IPR026590">
    <property type="entry name" value="Ssirtuin_cat_dom"/>
</dbReference>
<dbReference type="PANTHER" id="PTHR11085:SF4">
    <property type="entry name" value="NAD-DEPENDENT PROTEIN DEACYLASE"/>
    <property type="match status" value="1"/>
</dbReference>
<dbReference type="PROSITE" id="PS50305">
    <property type="entry name" value="SIRTUIN"/>
    <property type="match status" value="1"/>
</dbReference>
<evidence type="ECO:0000313" key="6">
    <source>
        <dbReference type="EMBL" id="RQG99820.1"/>
    </source>
</evidence>
<name>A0A3N6MQ93_9BURK</name>
<feature type="domain" description="Deacetylase sirtuin-type" evidence="5">
    <location>
        <begin position="1"/>
        <end position="278"/>
    </location>
</feature>
<dbReference type="EC" id="2.3.1.286" evidence="1"/>
<dbReference type="AlphaFoldDB" id="A0A3N6MQ93"/>
<dbReference type="Pfam" id="PF02146">
    <property type="entry name" value="SIR2"/>
    <property type="match status" value="1"/>
</dbReference>
<keyword evidence="7" id="KW-1185">Reference proteome</keyword>
<evidence type="ECO:0000256" key="2">
    <source>
        <dbReference type="ARBA" id="ARBA00022679"/>
    </source>
</evidence>
<evidence type="ECO:0000256" key="1">
    <source>
        <dbReference type="ARBA" id="ARBA00012928"/>
    </source>
</evidence>
<dbReference type="OrthoDB" id="9800582at2"/>
<evidence type="ECO:0000313" key="7">
    <source>
        <dbReference type="Proteomes" id="UP000272778"/>
    </source>
</evidence>
<gene>
    <name evidence="6" type="ORF">D1Y85_26195</name>
</gene>
<dbReference type="GO" id="GO:0017136">
    <property type="term" value="F:histone deacetylase activity, NAD-dependent"/>
    <property type="evidence" value="ECO:0007669"/>
    <property type="project" value="TreeGrafter"/>
</dbReference>
<dbReference type="EMBL" id="RQIS01000034">
    <property type="protein sequence ID" value="RQG99820.1"/>
    <property type="molecule type" value="Genomic_DNA"/>
</dbReference>
<proteinExistence type="predicted"/>
<evidence type="ECO:0000256" key="4">
    <source>
        <dbReference type="PROSITE-ProRule" id="PRU00236"/>
    </source>
</evidence>
<reference evidence="6 7" key="1">
    <citation type="submission" date="2018-11" db="EMBL/GenBank/DDBJ databases">
        <title>Paraburkholderia sp. DHOA04, isolated from soil.</title>
        <authorList>
            <person name="Gao Z.-H."/>
            <person name="Qiu L.-H."/>
            <person name="Fu J.-C."/>
        </authorList>
    </citation>
    <scope>NUCLEOTIDE SEQUENCE [LARGE SCALE GENOMIC DNA]</scope>
    <source>
        <strain evidence="6 7">DHOA04</strain>
    </source>
</reference>
<dbReference type="Gene3D" id="3.40.50.1220">
    <property type="entry name" value="TPP-binding domain"/>
    <property type="match status" value="1"/>
</dbReference>
<dbReference type="PANTHER" id="PTHR11085">
    <property type="entry name" value="NAD-DEPENDENT PROTEIN DEACYLASE SIRTUIN-5, MITOCHONDRIAL-RELATED"/>
    <property type="match status" value="1"/>
</dbReference>
<dbReference type="InterPro" id="IPR003000">
    <property type="entry name" value="Sirtuin"/>
</dbReference>
<dbReference type="InterPro" id="IPR026591">
    <property type="entry name" value="Sirtuin_cat_small_dom_sf"/>
</dbReference>
<dbReference type="SUPFAM" id="SSF52467">
    <property type="entry name" value="DHS-like NAD/FAD-binding domain"/>
    <property type="match status" value="1"/>
</dbReference>
<evidence type="ECO:0000256" key="3">
    <source>
        <dbReference type="ARBA" id="ARBA00023027"/>
    </source>
</evidence>
<dbReference type="RefSeq" id="WP_124153987.1">
    <property type="nucleotide sequence ID" value="NZ_RQIS01000034.1"/>
</dbReference>
<dbReference type="Proteomes" id="UP000272778">
    <property type="component" value="Unassembled WGS sequence"/>
</dbReference>
<dbReference type="InterPro" id="IPR050134">
    <property type="entry name" value="NAD-dep_sirtuin_deacylases"/>
</dbReference>